<dbReference type="InterPro" id="IPR036640">
    <property type="entry name" value="ABC1_TM_sf"/>
</dbReference>
<evidence type="ECO:0000256" key="3">
    <source>
        <dbReference type="ARBA" id="ARBA00022692"/>
    </source>
</evidence>
<feature type="transmembrane region" description="Helical" evidence="9">
    <location>
        <begin position="771"/>
        <end position="791"/>
    </location>
</feature>
<keyword evidence="3 9" id="KW-0812">Transmembrane</keyword>
<evidence type="ECO:0000256" key="6">
    <source>
        <dbReference type="ARBA" id="ARBA00022840"/>
    </source>
</evidence>
<dbReference type="GO" id="GO:0005524">
    <property type="term" value="F:ATP binding"/>
    <property type="evidence" value="ECO:0007669"/>
    <property type="project" value="UniProtKB-KW"/>
</dbReference>
<dbReference type="Pfam" id="PF00005">
    <property type="entry name" value="ABC_tran"/>
    <property type="match status" value="1"/>
</dbReference>
<dbReference type="GO" id="GO:0016887">
    <property type="term" value="F:ATP hydrolysis activity"/>
    <property type="evidence" value="ECO:0007669"/>
    <property type="project" value="InterPro"/>
</dbReference>
<evidence type="ECO:0000259" key="11">
    <source>
        <dbReference type="PROSITE" id="PS50929"/>
    </source>
</evidence>
<dbReference type="GO" id="GO:0000329">
    <property type="term" value="C:fungal-type vacuole membrane"/>
    <property type="evidence" value="ECO:0007669"/>
    <property type="project" value="UniProtKB-ARBA"/>
</dbReference>
<dbReference type="InterPro" id="IPR003593">
    <property type="entry name" value="AAA+_ATPase"/>
</dbReference>
<keyword evidence="13" id="KW-1185">Reference proteome</keyword>
<dbReference type="InterPro" id="IPR027417">
    <property type="entry name" value="P-loop_NTPase"/>
</dbReference>
<feature type="domain" description="ABC transmembrane type-1" evidence="11">
    <location>
        <begin position="773"/>
        <end position="910"/>
    </location>
</feature>
<evidence type="ECO:0000256" key="7">
    <source>
        <dbReference type="ARBA" id="ARBA00022989"/>
    </source>
</evidence>
<dbReference type="PANTHER" id="PTHR24223">
    <property type="entry name" value="ATP-BINDING CASSETTE SUB-FAMILY C"/>
    <property type="match status" value="1"/>
</dbReference>
<dbReference type="InterPro" id="IPR044746">
    <property type="entry name" value="ABCC_6TM_D1"/>
</dbReference>
<dbReference type="CDD" id="cd18579">
    <property type="entry name" value="ABC_6TM_ABCC_D1"/>
    <property type="match status" value="1"/>
</dbReference>
<dbReference type="PROSITE" id="PS50893">
    <property type="entry name" value="ABC_TRANSPORTER_2"/>
    <property type="match status" value="1"/>
</dbReference>
<evidence type="ECO:0000256" key="8">
    <source>
        <dbReference type="ARBA" id="ARBA00023136"/>
    </source>
</evidence>
<dbReference type="Proteomes" id="UP001211907">
    <property type="component" value="Unassembled WGS sequence"/>
</dbReference>
<evidence type="ECO:0000313" key="13">
    <source>
        <dbReference type="Proteomes" id="UP001211907"/>
    </source>
</evidence>
<keyword evidence="5" id="KW-0547">Nucleotide-binding</keyword>
<accession>A0AAD5T455</accession>
<feature type="transmembrane region" description="Helical" evidence="9">
    <location>
        <begin position="136"/>
        <end position="156"/>
    </location>
</feature>
<evidence type="ECO:0000259" key="10">
    <source>
        <dbReference type="PROSITE" id="PS50893"/>
    </source>
</evidence>
<dbReference type="AlphaFoldDB" id="A0AAD5T455"/>
<dbReference type="PROSITE" id="PS00211">
    <property type="entry name" value="ABC_TRANSPORTER_1"/>
    <property type="match status" value="1"/>
</dbReference>
<evidence type="ECO:0000256" key="2">
    <source>
        <dbReference type="ARBA" id="ARBA00022448"/>
    </source>
</evidence>
<name>A0AAD5T455_9FUNG</name>
<feature type="domain" description="ABC transmembrane type-1" evidence="11">
    <location>
        <begin position="98"/>
        <end position="379"/>
    </location>
</feature>
<dbReference type="InterPro" id="IPR050173">
    <property type="entry name" value="ABC_transporter_C-like"/>
</dbReference>
<keyword evidence="6" id="KW-0067">ATP-binding</keyword>
<evidence type="ECO:0000256" key="1">
    <source>
        <dbReference type="ARBA" id="ARBA00004128"/>
    </source>
</evidence>
<feature type="transmembrane region" description="Helical" evidence="9">
    <location>
        <begin position="312"/>
        <end position="332"/>
    </location>
</feature>
<evidence type="ECO:0000256" key="5">
    <source>
        <dbReference type="ARBA" id="ARBA00022741"/>
    </source>
</evidence>
<dbReference type="SUPFAM" id="SSF52540">
    <property type="entry name" value="P-loop containing nucleoside triphosphate hydrolases"/>
    <property type="match status" value="1"/>
</dbReference>
<reference evidence="12" key="1">
    <citation type="submission" date="2020-05" db="EMBL/GenBank/DDBJ databases">
        <title>Phylogenomic resolution of chytrid fungi.</title>
        <authorList>
            <person name="Stajich J.E."/>
            <person name="Amses K."/>
            <person name="Simmons R."/>
            <person name="Seto K."/>
            <person name="Myers J."/>
            <person name="Bonds A."/>
            <person name="Quandt C.A."/>
            <person name="Barry K."/>
            <person name="Liu P."/>
            <person name="Grigoriev I."/>
            <person name="Longcore J.E."/>
            <person name="James T.Y."/>
        </authorList>
    </citation>
    <scope>NUCLEOTIDE SEQUENCE</scope>
    <source>
        <strain evidence="12">JEL0513</strain>
    </source>
</reference>
<organism evidence="12 13">
    <name type="scientific">Physocladia obscura</name>
    <dbReference type="NCBI Taxonomy" id="109957"/>
    <lineage>
        <taxon>Eukaryota</taxon>
        <taxon>Fungi</taxon>
        <taxon>Fungi incertae sedis</taxon>
        <taxon>Chytridiomycota</taxon>
        <taxon>Chytridiomycota incertae sedis</taxon>
        <taxon>Chytridiomycetes</taxon>
        <taxon>Chytridiales</taxon>
        <taxon>Chytriomycetaceae</taxon>
        <taxon>Physocladia</taxon>
    </lineage>
</organism>
<proteinExistence type="predicted"/>
<dbReference type="Gene3D" id="3.40.50.300">
    <property type="entry name" value="P-loop containing nucleotide triphosphate hydrolases"/>
    <property type="match status" value="1"/>
</dbReference>
<comment type="subcellular location">
    <subcellularLocation>
        <location evidence="1">Vacuole membrane</location>
        <topology evidence="1">Multi-pass membrane protein</topology>
    </subcellularLocation>
</comment>
<dbReference type="GO" id="GO:0140359">
    <property type="term" value="F:ABC-type transporter activity"/>
    <property type="evidence" value="ECO:0007669"/>
    <property type="project" value="InterPro"/>
</dbReference>
<feature type="domain" description="ABC transporter" evidence="10">
    <location>
        <begin position="449"/>
        <end position="712"/>
    </location>
</feature>
<dbReference type="SMART" id="SM00382">
    <property type="entry name" value="AAA"/>
    <property type="match status" value="1"/>
</dbReference>
<keyword evidence="2" id="KW-0813">Transport</keyword>
<dbReference type="Gene3D" id="1.20.1560.10">
    <property type="entry name" value="ABC transporter type 1, transmembrane domain"/>
    <property type="match status" value="2"/>
</dbReference>
<evidence type="ECO:0000313" key="12">
    <source>
        <dbReference type="EMBL" id="KAJ3129519.1"/>
    </source>
</evidence>
<dbReference type="EMBL" id="JADGJH010000418">
    <property type="protein sequence ID" value="KAJ3129519.1"/>
    <property type="molecule type" value="Genomic_DNA"/>
</dbReference>
<feature type="transmembrane region" description="Helical" evidence="9">
    <location>
        <begin position="14"/>
        <end position="31"/>
    </location>
</feature>
<dbReference type="Pfam" id="PF00664">
    <property type="entry name" value="ABC_membrane"/>
    <property type="match status" value="2"/>
</dbReference>
<dbReference type="SUPFAM" id="SSF90123">
    <property type="entry name" value="ABC transporter transmembrane region"/>
    <property type="match status" value="2"/>
</dbReference>
<evidence type="ECO:0000256" key="4">
    <source>
        <dbReference type="ARBA" id="ARBA00022737"/>
    </source>
</evidence>
<keyword evidence="7 9" id="KW-1133">Transmembrane helix</keyword>
<feature type="transmembrane region" description="Helical" evidence="9">
    <location>
        <begin position="884"/>
        <end position="911"/>
    </location>
</feature>
<dbReference type="InterPro" id="IPR017871">
    <property type="entry name" value="ABC_transporter-like_CS"/>
</dbReference>
<keyword evidence="8 9" id="KW-0472">Membrane</keyword>
<dbReference type="InterPro" id="IPR011527">
    <property type="entry name" value="ABC1_TM_dom"/>
</dbReference>
<dbReference type="InterPro" id="IPR003439">
    <property type="entry name" value="ABC_transporter-like_ATP-bd"/>
</dbReference>
<protein>
    <submittedName>
        <fullName evidence="12">Multidrug resistance-associated protein 1</fullName>
    </submittedName>
</protein>
<sequence length="914" mass="100712">MNYTAATKRSGNRISWNLITFATVAWIYPLLKLGYKKPLLEEDLPLLGTNEQAVNCAHWLDKYIAQTQDQTYNSSEKPKLSLFPALFPHVAPIIAADALCQIISVAMTTLLSLMIGEILNFVNPAYPRENLFINNGYVLSLLMLAMQLLYTFAIIISESVAMVLEVRVKAALINAIYKKSLTLSSKSRRKFSAGKINSLVGSDTVSIIGFIESLNKVWSMPLQVGLSLYFVAGYLGASTGVATGVFVGLGIVSTLLSAPLGTGFKAYMTALDKRTSVLREFLYGVKVVKYHALEEQQRAKIQATRDEQVKSLYTIIFGLVLQTGAIIAQQTMTSPLTFITFGALGNSMQPQTIFPALSFLSSLLSISGQLPQIVFTIIQALTSYQRLSNFLLAEETNANDLPAYRVISLNPNEPSIVYKAASFTWEQVVDKKNEDVDENRERNDGSETVVLEDRADSGSDVVSNKDVFVLENVSLEIKRSSLVAVVGATGSGKSSLLSSISGSMRKTGGEAIVYGKIGYCPQEPWIISGTIQENITLMDDTVVPQEPWIISEAIQEKKTFMNNRCQEAIEACALTKDLKSFPSGIKTRIGEKGINLSGGQKARISLGKFTFKFHFFSDAFFFRIARAIAKNPDVFVLDDPLSALDAHVSKDIFNDAITGLMSSKTVIIATHLLHILPKVDQVIVMDQGKIVQSGSFSELMVDVNGKLFDTMKDYHLDEENIEIAVTEKVLRAAEKESTDSIDEDAEAEDRETGAVSFSTYKSFAHAIGFQWIVVMAIAFLVLTGCYVSQQLTLSAWTTDYWRLSNPNISYLVLYSVLAGVNSIGDVLNYGFALYVCVRGAQYFHDKAMDGLMKVPMMFYDVQPIGRILNRMTADVRSLDNRTGIIVSSVFSSVYLATGILIITCISAWQIIREL</sequence>
<feature type="transmembrane region" description="Helical" evidence="9">
    <location>
        <begin position="228"/>
        <end position="258"/>
    </location>
</feature>
<gene>
    <name evidence="12" type="primary">ABCC1_11</name>
    <name evidence="12" type="ORF">HK100_008545</name>
</gene>
<dbReference type="PROSITE" id="PS50929">
    <property type="entry name" value="ABC_TM1F"/>
    <property type="match status" value="2"/>
</dbReference>
<dbReference type="PANTHER" id="PTHR24223:SF443">
    <property type="entry name" value="MULTIDRUG-RESISTANCE LIKE PROTEIN 1, ISOFORM I"/>
    <property type="match status" value="1"/>
</dbReference>
<comment type="caution">
    <text evidence="12">The sequence shown here is derived from an EMBL/GenBank/DDBJ whole genome shotgun (WGS) entry which is preliminary data.</text>
</comment>
<evidence type="ECO:0000256" key="9">
    <source>
        <dbReference type="SAM" id="Phobius"/>
    </source>
</evidence>
<keyword evidence="4" id="KW-0677">Repeat</keyword>
<feature type="transmembrane region" description="Helical" evidence="9">
    <location>
        <begin position="90"/>
        <end position="115"/>
    </location>
</feature>